<dbReference type="EMBL" id="GBEZ01027557">
    <property type="protein sequence ID" value="JAC59771.1"/>
    <property type="molecule type" value="Transcribed_RNA"/>
</dbReference>
<accession>A0A061QN22</accession>
<name>A0A061QN22_9CHLO</name>
<gene>
    <name evidence="2" type="ORF">TSPGSL018_30655</name>
</gene>
<dbReference type="AlphaFoldDB" id="A0A061QN22"/>
<feature type="region of interest" description="Disordered" evidence="1">
    <location>
        <begin position="1"/>
        <end position="28"/>
    </location>
</feature>
<evidence type="ECO:0000313" key="2">
    <source>
        <dbReference type="EMBL" id="JAC59771.1"/>
    </source>
</evidence>
<reference evidence="2" key="1">
    <citation type="submission" date="2014-05" db="EMBL/GenBank/DDBJ databases">
        <title>The transcriptome of the halophilic microalga Tetraselmis sp. GSL018 isolated from the Great Salt Lake, Utah.</title>
        <authorList>
            <person name="Jinkerson R.E."/>
            <person name="D'Adamo S."/>
            <person name="Posewitz M.C."/>
        </authorList>
    </citation>
    <scope>NUCLEOTIDE SEQUENCE</scope>
    <source>
        <strain evidence="2">GSL018</strain>
    </source>
</reference>
<sequence length="193" mass="21847">AKQTGPWYPRPSGQIGGQEGRDGKGQKSLSQLGFFSPLPAPSSLELVAHVKRDATIVRFTGHCLLCISQSFVSWEAERPRSLLCFDTGKKFGDMPLDVLNFFLAEKVPRINHDTSYVWCLRFRKQTFLRLSLETVGGAVALAETSRDFRQVFYFILTKLIVQILARCFPSYTNRSAKPQILPSYHVFEAKFPL</sequence>
<organism evidence="2">
    <name type="scientific">Tetraselmis sp. GSL018</name>
    <dbReference type="NCBI Taxonomy" id="582737"/>
    <lineage>
        <taxon>Eukaryota</taxon>
        <taxon>Viridiplantae</taxon>
        <taxon>Chlorophyta</taxon>
        <taxon>core chlorophytes</taxon>
        <taxon>Chlorodendrophyceae</taxon>
        <taxon>Chlorodendrales</taxon>
        <taxon>Chlorodendraceae</taxon>
        <taxon>Tetraselmis</taxon>
    </lineage>
</organism>
<feature type="non-terminal residue" evidence="2">
    <location>
        <position position="1"/>
    </location>
</feature>
<proteinExistence type="predicted"/>
<evidence type="ECO:0000256" key="1">
    <source>
        <dbReference type="SAM" id="MobiDB-lite"/>
    </source>
</evidence>
<protein>
    <submittedName>
        <fullName evidence="2">Uncharacterized protein</fullName>
    </submittedName>
</protein>